<name>A0AAD8XTJ9_9STRA</name>
<organism evidence="8 9">
    <name type="scientific">Skeletonema marinoi</name>
    <dbReference type="NCBI Taxonomy" id="267567"/>
    <lineage>
        <taxon>Eukaryota</taxon>
        <taxon>Sar</taxon>
        <taxon>Stramenopiles</taxon>
        <taxon>Ochrophyta</taxon>
        <taxon>Bacillariophyta</taxon>
        <taxon>Coscinodiscophyceae</taxon>
        <taxon>Thalassiosirophycidae</taxon>
        <taxon>Thalassiosirales</taxon>
        <taxon>Skeletonemataceae</taxon>
        <taxon>Skeletonema</taxon>
        <taxon>Skeletonema marinoi-dohrnii complex</taxon>
    </lineage>
</organism>
<keyword evidence="9" id="KW-1185">Reference proteome</keyword>
<evidence type="ECO:0000259" key="7">
    <source>
        <dbReference type="PROSITE" id="PS50865"/>
    </source>
</evidence>
<dbReference type="SUPFAM" id="SSF144232">
    <property type="entry name" value="HIT/MYND zinc finger-like"/>
    <property type="match status" value="1"/>
</dbReference>
<dbReference type="AlphaFoldDB" id="A0AAD8XTJ9"/>
<keyword evidence="3" id="KW-0862">Zinc</keyword>
<evidence type="ECO:0000256" key="4">
    <source>
        <dbReference type="ARBA" id="ARBA00038101"/>
    </source>
</evidence>
<protein>
    <recommendedName>
        <fullName evidence="7">MYND-type domain-containing protein</fullName>
    </recommendedName>
</protein>
<evidence type="ECO:0000256" key="1">
    <source>
        <dbReference type="ARBA" id="ARBA00022723"/>
    </source>
</evidence>
<evidence type="ECO:0000256" key="5">
    <source>
        <dbReference type="PROSITE-ProRule" id="PRU00134"/>
    </source>
</evidence>
<gene>
    <name evidence="8" type="ORF">QTG54_015657</name>
</gene>
<proteinExistence type="inferred from homology"/>
<accession>A0AAD8XTJ9</accession>
<dbReference type="Pfam" id="PF08238">
    <property type="entry name" value="Sel1"/>
    <property type="match status" value="3"/>
</dbReference>
<comment type="similarity">
    <text evidence="4">Belongs to the sel-1 family.</text>
</comment>
<feature type="region of interest" description="Disordered" evidence="6">
    <location>
        <begin position="303"/>
        <end position="324"/>
    </location>
</feature>
<keyword evidence="1" id="KW-0479">Metal-binding</keyword>
<dbReference type="GO" id="GO:0008270">
    <property type="term" value="F:zinc ion binding"/>
    <property type="evidence" value="ECO:0007669"/>
    <property type="project" value="UniProtKB-KW"/>
</dbReference>
<feature type="domain" description="MYND-type" evidence="7">
    <location>
        <begin position="10"/>
        <end position="51"/>
    </location>
</feature>
<reference evidence="8" key="1">
    <citation type="submission" date="2023-06" db="EMBL/GenBank/DDBJ databases">
        <title>Survivors Of The Sea: Transcriptome response of Skeletonema marinoi to long-term dormancy.</title>
        <authorList>
            <person name="Pinder M.I.M."/>
            <person name="Kourtchenko O."/>
            <person name="Robertson E.K."/>
            <person name="Larsson T."/>
            <person name="Maumus F."/>
            <person name="Osuna-Cruz C.M."/>
            <person name="Vancaester E."/>
            <person name="Stenow R."/>
            <person name="Vandepoele K."/>
            <person name="Ploug H."/>
            <person name="Bruchert V."/>
            <person name="Godhe A."/>
            <person name="Topel M."/>
        </authorList>
    </citation>
    <scope>NUCLEOTIDE SEQUENCE</scope>
    <source>
        <strain evidence="8">R05AC</strain>
    </source>
</reference>
<dbReference type="SUPFAM" id="SSF81901">
    <property type="entry name" value="HCP-like"/>
    <property type="match status" value="1"/>
</dbReference>
<keyword evidence="2 5" id="KW-0863">Zinc-finger</keyword>
<evidence type="ECO:0000313" key="8">
    <source>
        <dbReference type="EMBL" id="KAK1733614.1"/>
    </source>
</evidence>
<dbReference type="InterPro" id="IPR011990">
    <property type="entry name" value="TPR-like_helical_dom_sf"/>
</dbReference>
<dbReference type="PANTHER" id="PTHR11102">
    <property type="entry name" value="SEL-1-LIKE PROTEIN"/>
    <property type="match status" value="1"/>
</dbReference>
<evidence type="ECO:0000256" key="6">
    <source>
        <dbReference type="SAM" id="MobiDB-lite"/>
    </source>
</evidence>
<dbReference type="SMART" id="SM00671">
    <property type="entry name" value="SEL1"/>
    <property type="match status" value="3"/>
</dbReference>
<dbReference type="EMBL" id="JATAAI010000046">
    <property type="protein sequence ID" value="KAK1733614.1"/>
    <property type="molecule type" value="Genomic_DNA"/>
</dbReference>
<dbReference type="InterPro" id="IPR006597">
    <property type="entry name" value="Sel1-like"/>
</dbReference>
<dbReference type="PANTHER" id="PTHR11102:SF160">
    <property type="entry name" value="ERAD-ASSOCIATED E3 UBIQUITIN-PROTEIN LIGASE COMPONENT HRD3"/>
    <property type="match status" value="1"/>
</dbReference>
<dbReference type="PROSITE" id="PS50865">
    <property type="entry name" value="ZF_MYND_2"/>
    <property type="match status" value="1"/>
</dbReference>
<dbReference type="Gene3D" id="1.25.40.10">
    <property type="entry name" value="Tetratricopeptide repeat domain"/>
    <property type="match status" value="1"/>
</dbReference>
<evidence type="ECO:0000256" key="3">
    <source>
        <dbReference type="ARBA" id="ARBA00022833"/>
    </source>
</evidence>
<dbReference type="Gene3D" id="6.10.140.2220">
    <property type="match status" value="1"/>
</dbReference>
<sequence length="324" mass="36013">MNQTDTTSCCASCGIAQVDDIKLKECTSCDLVRYCSDACLKEHESQHKEDCKKRVAELRDELLFKQPDSRHLGDCPICMLPLQLDPKKSGMMMCCSKVICKGCNFANQLDKEKYTMSSCCSKVICNGCNYANQVREAERRLEESCPFCREPIPSTKEECHKQAMKRVEANDPVAMCGEGFLQYQKGDYSSAFEYSKKAAELGYVGAHFMLAGLYRDGHGVEMDEKKSIHHTEVAAIGGHPDARCNLAYYEERNGDMKRAVRHLIIAATQGSDESIKSLMSTFKNGKVSKEVLAAALRAHQAAVDATKSPQRDVAEQKLSNITTS</sequence>
<dbReference type="Proteomes" id="UP001224775">
    <property type="component" value="Unassembled WGS sequence"/>
</dbReference>
<evidence type="ECO:0000256" key="2">
    <source>
        <dbReference type="ARBA" id="ARBA00022771"/>
    </source>
</evidence>
<evidence type="ECO:0000313" key="9">
    <source>
        <dbReference type="Proteomes" id="UP001224775"/>
    </source>
</evidence>
<dbReference type="InterPro" id="IPR002893">
    <property type="entry name" value="Znf_MYND"/>
</dbReference>
<comment type="caution">
    <text evidence="8">The sequence shown here is derived from an EMBL/GenBank/DDBJ whole genome shotgun (WGS) entry which is preliminary data.</text>
</comment>
<dbReference type="Pfam" id="PF01753">
    <property type="entry name" value="zf-MYND"/>
    <property type="match status" value="1"/>
</dbReference>
<dbReference type="InterPro" id="IPR050767">
    <property type="entry name" value="Sel1_AlgK"/>
</dbReference>